<accession>A0ABW5X6B4</accession>
<evidence type="ECO:0000259" key="7">
    <source>
        <dbReference type="Pfam" id="PF02838"/>
    </source>
</evidence>
<dbReference type="Pfam" id="PF00728">
    <property type="entry name" value="Glyco_hydro_20"/>
    <property type="match status" value="2"/>
</dbReference>
<protein>
    <recommendedName>
        <fullName evidence="3">beta-N-acetylhexosaminidase</fullName>
        <ecNumber evidence="3">3.2.1.52</ecNumber>
    </recommendedName>
</protein>
<gene>
    <name evidence="8" type="ORF">ACFSYS_07920</name>
</gene>
<dbReference type="PANTHER" id="PTHR22600">
    <property type="entry name" value="BETA-HEXOSAMINIDASE"/>
    <property type="match status" value="1"/>
</dbReference>
<dbReference type="InterPro" id="IPR015883">
    <property type="entry name" value="Glyco_hydro_20_cat"/>
</dbReference>
<dbReference type="Gene3D" id="3.30.379.10">
    <property type="entry name" value="Chitobiase/beta-hexosaminidase domain 2-like"/>
    <property type="match status" value="1"/>
</dbReference>
<comment type="caution">
    <text evidence="8">The sequence shown here is derived from an EMBL/GenBank/DDBJ whole genome shotgun (WGS) entry which is preliminary data.</text>
</comment>
<dbReference type="Proteomes" id="UP001597438">
    <property type="component" value="Unassembled WGS sequence"/>
</dbReference>
<evidence type="ECO:0000256" key="4">
    <source>
        <dbReference type="ARBA" id="ARBA00022801"/>
    </source>
</evidence>
<dbReference type="InterPro" id="IPR017853">
    <property type="entry name" value="GH"/>
</dbReference>
<dbReference type="SUPFAM" id="SSF55545">
    <property type="entry name" value="beta-N-acetylhexosaminidase-like domain"/>
    <property type="match status" value="1"/>
</dbReference>
<dbReference type="Pfam" id="PF02838">
    <property type="entry name" value="Glyco_hydro_20b"/>
    <property type="match status" value="1"/>
</dbReference>
<name>A0ABW5X6B4_9FLAO</name>
<proteinExistence type="inferred from homology"/>
<dbReference type="EC" id="3.2.1.52" evidence="3"/>
<comment type="catalytic activity">
    <reaction evidence="1">
        <text>Hydrolysis of terminal non-reducing N-acetyl-D-hexosamine residues in N-acetyl-beta-D-hexosaminides.</text>
        <dbReference type="EC" id="3.2.1.52"/>
    </reaction>
</comment>
<organism evidence="8 9">
    <name type="scientific">Christiangramia antarctica</name>
    <dbReference type="NCBI Taxonomy" id="2058158"/>
    <lineage>
        <taxon>Bacteria</taxon>
        <taxon>Pseudomonadati</taxon>
        <taxon>Bacteroidota</taxon>
        <taxon>Flavobacteriia</taxon>
        <taxon>Flavobacteriales</taxon>
        <taxon>Flavobacteriaceae</taxon>
        <taxon>Christiangramia</taxon>
    </lineage>
</organism>
<dbReference type="PRINTS" id="PR00738">
    <property type="entry name" value="GLHYDRLASE20"/>
</dbReference>
<reference evidence="9" key="1">
    <citation type="journal article" date="2019" name="Int. J. Syst. Evol. Microbiol.">
        <title>The Global Catalogue of Microorganisms (GCM) 10K type strain sequencing project: providing services to taxonomists for standard genome sequencing and annotation.</title>
        <authorList>
            <consortium name="The Broad Institute Genomics Platform"/>
            <consortium name="The Broad Institute Genome Sequencing Center for Infectious Disease"/>
            <person name="Wu L."/>
            <person name="Ma J."/>
        </authorList>
    </citation>
    <scope>NUCLEOTIDE SEQUENCE [LARGE SCALE GENOMIC DNA]</scope>
    <source>
        <strain evidence="9">KCTC 52925</strain>
    </source>
</reference>
<dbReference type="InterPro" id="IPR025705">
    <property type="entry name" value="Beta_hexosaminidase_sua/sub"/>
</dbReference>
<evidence type="ECO:0000256" key="3">
    <source>
        <dbReference type="ARBA" id="ARBA00012663"/>
    </source>
</evidence>
<evidence type="ECO:0000256" key="5">
    <source>
        <dbReference type="ARBA" id="ARBA00023295"/>
    </source>
</evidence>
<dbReference type="RefSeq" id="WP_251740980.1">
    <property type="nucleotide sequence ID" value="NZ_JBHUOJ010000016.1"/>
</dbReference>
<keyword evidence="5" id="KW-0326">Glycosidase</keyword>
<dbReference type="Gene3D" id="3.20.20.80">
    <property type="entry name" value="Glycosidases"/>
    <property type="match status" value="1"/>
</dbReference>
<dbReference type="InterPro" id="IPR015882">
    <property type="entry name" value="HEX_bac_N"/>
</dbReference>
<dbReference type="EMBL" id="JBHUOJ010000016">
    <property type="protein sequence ID" value="MFD2833214.1"/>
    <property type="molecule type" value="Genomic_DNA"/>
</dbReference>
<feature type="domain" description="Glycoside hydrolase family 20 catalytic" evidence="6">
    <location>
        <begin position="168"/>
        <end position="347"/>
    </location>
</feature>
<evidence type="ECO:0000313" key="8">
    <source>
        <dbReference type="EMBL" id="MFD2833214.1"/>
    </source>
</evidence>
<dbReference type="SUPFAM" id="SSF51445">
    <property type="entry name" value="(Trans)glycosidases"/>
    <property type="match status" value="1"/>
</dbReference>
<feature type="domain" description="Beta-hexosaminidase bacterial type N-terminal" evidence="7">
    <location>
        <begin position="37"/>
        <end position="164"/>
    </location>
</feature>
<keyword evidence="4" id="KW-0378">Hydrolase</keyword>
<dbReference type="InterPro" id="IPR029018">
    <property type="entry name" value="Hex-like_dom2"/>
</dbReference>
<evidence type="ECO:0000313" key="9">
    <source>
        <dbReference type="Proteomes" id="UP001597438"/>
    </source>
</evidence>
<evidence type="ECO:0000256" key="2">
    <source>
        <dbReference type="ARBA" id="ARBA00006285"/>
    </source>
</evidence>
<keyword evidence="9" id="KW-1185">Reference proteome</keyword>
<comment type="similarity">
    <text evidence="2">Belongs to the glycosyl hydrolase 20 family.</text>
</comment>
<sequence>MSTIKRIFQLAAVFIFLIFGCKSTGTISGDVALVEIPAIIPAPTEANWGSGQFIIPENNTICYNSGAKISAEWLQHLLQAAKINSEVTSGDTCGNWNIILDSSLQDLGEEGYALSITNTGVSLKSATETGLFYGIQTLRQFMPAGVENASAEKVPALRNVEIKDSPKYSWRGSMVDMARSFFGIDYLKRHVDRMALYKLNRLHLHLTDDQGWRIEIKSKPKLTEIGGKSAVKDGNSGFITQEEYIELQDYALARNIVIIPEVDMPGHVYAALVSYPELNCAENSNINPKKATPPDLYSGYEVGWSRFCLEDEKTYDFVSEIVGELAKITKGPWIHLGGDEIEDPRYEEFVVKADSIVRHYGKTSIGWEEVTKAEVDGSLISQNWNGKTKSIVDVKIIESICSNFYLDHANFPGQENTLNWCKPDGVSIKNVYDFKTNNPNVIGVEAPVWTEHVTNDAMMDDRFWPRLAAVAEIGWSQDSNRNFEDFITRLKKHENRLRNMGIRFHPSPEIDWVTKSKVMVDPGNVYAGFEVKN</sequence>
<evidence type="ECO:0000256" key="1">
    <source>
        <dbReference type="ARBA" id="ARBA00001231"/>
    </source>
</evidence>
<dbReference type="PANTHER" id="PTHR22600:SF57">
    <property type="entry name" value="BETA-N-ACETYLHEXOSAMINIDASE"/>
    <property type="match status" value="1"/>
</dbReference>
<evidence type="ECO:0000259" key="6">
    <source>
        <dbReference type="Pfam" id="PF00728"/>
    </source>
</evidence>
<dbReference type="PROSITE" id="PS51257">
    <property type="entry name" value="PROKAR_LIPOPROTEIN"/>
    <property type="match status" value="1"/>
</dbReference>
<feature type="domain" description="Glycoside hydrolase family 20 catalytic" evidence="6">
    <location>
        <begin position="348"/>
        <end position="477"/>
    </location>
</feature>